<proteinExistence type="predicted"/>
<protein>
    <submittedName>
        <fullName evidence="1">Uncharacterized protein</fullName>
    </submittedName>
</protein>
<dbReference type="EMBL" id="QJKB01000001">
    <property type="protein sequence ID" value="PXX47181.1"/>
    <property type="molecule type" value="Genomic_DNA"/>
</dbReference>
<evidence type="ECO:0000313" key="1">
    <source>
        <dbReference type="EMBL" id="PXX47181.1"/>
    </source>
</evidence>
<dbReference type="Proteomes" id="UP000247792">
    <property type="component" value="Unassembled WGS sequence"/>
</dbReference>
<dbReference type="OrthoDB" id="8772911at2"/>
<dbReference type="AlphaFoldDB" id="A0A318JDW4"/>
<keyword evidence="2" id="KW-1185">Reference proteome</keyword>
<dbReference type="RefSeq" id="WP_110253581.1">
    <property type="nucleotide sequence ID" value="NZ_QJKB01000001.1"/>
</dbReference>
<name>A0A318JDW4_9BURK</name>
<gene>
    <name evidence="1" type="ORF">DFR42_101757</name>
</gene>
<organism evidence="1 2">
    <name type="scientific">Undibacterium pigrum</name>
    <dbReference type="NCBI Taxonomy" id="401470"/>
    <lineage>
        <taxon>Bacteria</taxon>
        <taxon>Pseudomonadati</taxon>
        <taxon>Pseudomonadota</taxon>
        <taxon>Betaproteobacteria</taxon>
        <taxon>Burkholderiales</taxon>
        <taxon>Oxalobacteraceae</taxon>
        <taxon>Undibacterium</taxon>
    </lineage>
</organism>
<sequence>MGIRVQYQLVGADGFRECFLADIKKFSEEIFPIMEEWPDDFPKMFKEKVLDIVERGAAALITSNIEEAELIDEIVFEYWDLLHNEQNEYISSPIKHYNYPGALSEVSPNCSNPASDYYQMLLFEGRTVVACPDYSFKSPDGIFCLSWLYPHEIIELKTEINSFEGILNGDENAVLAVDLLLRALTKAEQSRCSLLVTIA</sequence>
<evidence type="ECO:0000313" key="2">
    <source>
        <dbReference type="Proteomes" id="UP000247792"/>
    </source>
</evidence>
<accession>A0A318JDW4</accession>
<comment type="caution">
    <text evidence="1">The sequence shown here is derived from an EMBL/GenBank/DDBJ whole genome shotgun (WGS) entry which is preliminary data.</text>
</comment>
<reference evidence="1 2" key="1">
    <citation type="submission" date="2018-05" db="EMBL/GenBank/DDBJ databases">
        <title>Genomic Encyclopedia of Type Strains, Phase IV (KMG-IV): sequencing the most valuable type-strain genomes for metagenomic binning, comparative biology and taxonomic classification.</title>
        <authorList>
            <person name="Goeker M."/>
        </authorList>
    </citation>
    <scope>NUCLEOTIDE SEQUENCE [LARGE SCALE GENOMIC DNA]</scope>
    <source>
        <strain evidence="1 2">DSM 19792</strain>
    </source>
</reference>